<dbReference type="InterPro" id="IPR050185">
    <property type="entry name" value="Ub_carboxyl-term_hydrolase"/>
</dbReference>
<protein>
    <recommendedName>
        <fullName evidence="5">USP domain-containing protein</fullName>
    </recommendedName>
</protein>
<feature type="region of interest" description="Disordered" evidence="4">
    <location>
        <begin position="16"/>
        <end position="162"/>
    </location>
</feature>
<dbReference type="GO" id="GO:0004843">
    <property type="term" value="F:cysteine-type deubiquitinase activity"/>
    <property type="evidence" value="ECO:0007669"/>
    <property type="project" value="InterPro"/>
</dbReference>
<keyword evidence="7" id="KW-1185">Reference proteome</keyword>
<evidence type="ECO:0000256" key="3">
    <source>
        <dbReference type="ARBA" id="ARBA00022833"/>
    </source>
</evidence>
<dbReference type="Proteomes" id="UP001153365">
    <property type="component" value="Unassembled WGS sequence"/>
</dbReference>
<dbReference type="InterPro" id="IPR001607">
    <property type="entry name" value="Znf_UBP"/>
</dbReference>
<keyword evidence="3" id="KW-0862">Zinc</keyword>
<dbReference type="InterPro" id="IPR001394">
    <property type="entry name" value="Peptidase_C19_UCH"/>
</dbReference>
<dbReference type="InterPro" id="IPR038765">
    <property type="entry name" value="Papain-like_cys_pep_sf"/>
</dbReference>
<dbReference type="SUPFAM" id="SSF54001">
    <property type="entry name" value="Cysteine proteinases"/>
    <property type="match status" value="1"/>
</dbReference>
<dbReference type="AlphaFoldDB" id="A0AAV0B788"/>
<feature type="domain" description="USP" evidence="5">
    <location>
        <begin position="280"/>
        <end position="563"/>
    </location>
</feature>
<evidence type="ECO:0000256" key="2">
    <source>
        <dbReference type="ARBA" id="ARBA00022771"/>
    </source>
</evidence>
<feature type="non-terminal residue" evidence="6">
    <location>
        <position position="573"/>
    </location>
</feature>
<dbReference type="Gene3D" id="3.30.40.10">
    <property type="entry name" value="Zinc/RING finger domain, C3HC4 (zinc finger)"/>
    <property type="match status" value="1"/>
</dbReference>
<feature type="compositionally biased region" description="Low complexity" evidence="4">
    <location>
        <begin position="72"/>
        <end position="91"/>
    </location>
</feature>
<dbReference type="SMART" id="SM00290">
    <property type="entry name" value="ZnF_UBP"/>
    <property type="match status" value="1"/>
</dbReference>
<dbReference type="SUPFAM" id="SSF68906">
    <property type="entry name" value="SAP domain"/>
    <property type="match status" value="1"/>
</dbReference>
<gene>
    <name evidence="6" type="ORF">PPACK8108_LOCUS13532</name>
</gene>
<feature type="compositionally biased region" description="Acidic residues" evidence="4">
    <location>
        <begin position="38"/>
        <end position="53"/>
    </location>
</feature>
<dbReference type="InterPro" id="IPR003034">
    <property type="entry name" value="SAP_dom"/>
</dbReference>
<feature type="compositionally biased region" description="Polar residues" evidence="4">
    <location>
        <begin position="54"/>
        <end position="63"/>
    </location>
</feature>
<feature type="compositionally biased region" description="Polar residues" evidence="4">
    <location>
        <begin position="142"/>
        <end position="154"/>
    </location>
</feature>
<dbReference type="GO" id="GO:0016579">
    <property type="term" value="P:protein deubiquitination"/>
    <property type="evidence" value="ECO:0007669"/>
    <property type="project" value="InterPro"/>
</dbReference>
<evidence type="ECO:0000313" key="7">
    <source>
        <dbReference type="Proteomes" id="UP001153365"/>
    </source>
</evidence>
<proteinExistence type="predicted"/>
<organism evidence="6 7">
    <name type="scientific">Phakopsora pachyrhizi</name>
    <name type="common">Asian soybean rust disease fungus</name>
    <dbReference type="NCBI Taxonomy" id="170000"/>
    <lineage>
        <taxon>Eukaryota</taxon>
        <taxon>Fungi</taxon>
        <taxon>Dikarya</taxon>
        <taxon>Basidiomycota</taxon>
        <taxon>Pucciniomycotina</taxon>
        <taxon>Pucciniomycetes</taxon>
        <taxon>Pucciniales</taxon>
        <taxon>Phakopsoraceae</taxon>
        <taxon>Phakopsora</taxon>
    </lineage>
</organism>
<dbReference type="Pfam" id="PF02148">
    <property type="entry name" value="zf-UBP"/>
    <property type="match status" value="1"/>
</dbReference>
<dbReference type="Pfam" id="PF00443">
    <property type="entry name" value="UCH"/>
    <property type="match status" value="1"/>
</dbReference>
<evidence type="ECO:0000259" key="5">
    <source>
        <dbReference type="PROSITE" id="PS50235"/>
    </source>
</evidence>
<feature type="compositionally biased region" description="Pro residues" evidence="4">
    <location>
        <begin position="92"/>
        <end position="102"/>
    </location>
</feature>
<dbReference type="EMBL" id="CALTRL010003367">
    <property type="protein sequence ID" value="CAH7680996.1"/>
    <property type="molecule type" value="Genomic_DNA"/>
</dbReference>
<dbReference type="Gene3D" id="3.90.70.10">
    <property type="entry name" value="Cysteine proteinases"/>
    <property type="match status" value="1"/>
</dbReference>
<evidence type="ECO:0000256" key="1">
    <source>
        <dbReference type="ARBA" id="ARBA00022723"/>
    </source>
</evidence>
<evidence type="ECO:0000256" key="4">
    <source>
        <dbReference type="SAM" id="MobiDB-lite"/>
    </source>
</evidence>
<accession>A0AAV0B788</accession>
<dbReference type="InterPro" id="IPR036361">
    <property type="entry name" value="SAP_dom_sf"/>
</dbReference>
<comment type="caution">
    <text evidence="6">The sequence shown here is derived from an EMBL/GenBank/DDBJ whole genome shotgun (WGS) entry which is preliminary data.</text>
</comment>
<dbReference type="Pfam" id="PF02037">
    <property type="entry name" value="SAP"/>
    <property type="match status" value="1"/>
</dbReference>
<dbReference type="PROSITE" id="PS50235">
    <property type="entry name" value="USP_3"/>
    <property type="match status" value="1"/>
</dbReference>
<dbReference type="PANTHER" id="PTHR21646">
    <property type="entry name" value="UBIQUITIN CARBOXYL-TERMINAL HYDROLASE"/>
    <property type="match status" value="1"/>
</dbReference>
<feature type="compositionally biased region" description="Basic and acidic residues" evidence="4">
    <location>
        <begin position="22"/>
        <end position="37"/>
    </location>
</feature>
<reference evidence="6" key="1">
    <citation type="submission" date="2022-06" db="EMBL/GenBank/DDBJ databases">
        <authorList>
            <consortium name="SYNGENTA / RWTH Aachen University"/>
        </authorList>
    </citation>
    <scope>NUCLEOTIDE SEQUENCE</scope>
</reference>
<sequence>MERSHLKKLKELLKTENLPVTGKKDELIQRLIDRQDEQRDEEQVEGDENEDTVDQVTIQTKPSDQPDKDKSISSSTSKPPLPDESLPSSKLPLPPQTPPPQPEVESEQPQIPPPPAEEESELPPPPPPLEQEIEPPSKRFKTSNGLSNGSGHQTQDFRDQSVKLEVEDDDYEDEEDVEMIQQQEAQTKTSGSDLYLDTRLCSVTLSNINIYACLVCGKYFQGRSKTSPAYAHSIGEDHHVYINLVTEKVYVLPDGYEKLDSGVQGPSYDLHTVSYLPGFVGLNNIKANDYMNVIIHLLATRASHKGLLHLATELIQRFGTLMRKIWNPRAFKAQVSPHEFGQEVATRSNRRFTLTEQADPIEFLGWLLNTLHRDLGGSKNSKKVEFKDTSIIHETFRGIVQTEEEEIVAFDIDQNKKQVKSSNFLLLTLDLPPPPIFQDSVQKNIIPQSGRLKRFVCKKLPRFIILHFKRFDVNNFIEEKNPTIVNFSTRGEELYDLLGNITYSSTAGTSEGYSQWKVQVHTRPISYQNEDEKWFQIQDLIVEEVNRQMVFLGETYVQVELRKLSILTLFIIN</sequence>
<dbReference type="InterPro" id="IPR028889">
    <property type="entry name" value="USP"/>
</dbReference>
<dbReference type="SUPFAM" id="SSF57850">
    <property type="entry name" value="RING/U-box"/>
    <property type="match status" value="1"/>
</dbReference>
<dbReference type="InterPro" id="IPR013083">
    <property type="entry name" value="Znf_RING/FYVE/PHD"/>
</dbReference>
<name>A0AAV0B788_PHAPC</name>
<dbReference type="GO" id="GO:0008270">
    <property type="term" value="F:zinc ion binding"/>
    <property type="evidence" value="ECO:0007669"/>
    <property type="project" value="UniProtKB-KW"/>
</dbReference>
<dbReference type="PANTHER" id="PTHR21646:SF16">
    <property type="entry name" value="U4_U6.U5 TRI-SNRNP-ASSOCIATED PROTEIN 2"/>
    <property type="match status" value="1"/>
</dbReference>
<keyword evidence="2" id="KW-0863">Zinc-finger</keyword>
<evidence type="ECO:0000313" key="6">
    <source>
        <dbReference type="EMBL" id="CAH7680996.1"/>
    </source>
</evidence>
<keyword evidence="1" id="KW-0479">Metal-binding</keyword>
<dbReference type="Gene3D" id="1.10.720.30">
    <property type="entry name" value="SAP domain"/>
    <property type="match status" value="1"/>
</dbReference>